<dbReference type="InterPro" id="IPR036249">
    <property type="entry name" value="Thioredoxin-like_sf"/>
</dbReference>
<dbReference type="EMBL" id="NAJN01002823">
    <property type="protein sequence ID" value="TKA48333.1"/>
    <property type="molecule type" value="Genomic_DNA"/>
</dbReference>
<dbReference type="Gene3D" id="3.40.30.10">
    <property type="entry name" value="Glutaredoxin"/>
    <property type="match status" value="1"/>
</dbReference>
<accession>A0A4U0VH65</accession>
<organism evidence="2 3">
    <name type="scientific">Cryomyces minteri</name>
    <dbReference type="NCBI Taxonomy" id="331657"/>
    <lineage>
        <taxon>Eukaryota</taxon>
        <taxon>Fungi</taxon>
        <taxon>Dikarya</taxon>
        <taxon>Ascomycota</taxon>
        <taxon>Pezizomycotina</taxon>
        <taxon>Dothideomycetes</taxon>
        <taxon>Dothideomycetes incertae sedis</taxon>
        <taxon>Cryomyces</taxon>
    </lineage>
</organism>
<feature type="compositionally biased region" description="Acidic residues" evidence="1">
    <location>
        <begin position="204"/>
        <end position="213"/>
    </location>
</feature>
<dbReference type="PANTHER" id="PTHR21148">
    <property type="entry name" value="THIOREDOXIN DOMAIN-CONTAINING PROTEIN 9"/>
    <property type="match status" value="1"/>
</dbReference>
<evidence type="ECO:0000313" key="3">
    <source>
        <dbReference type="Proteomes" id="UP000308768"/>
    </source>
</evidence>
<evidence type="ECO:0000313" key="2">
    <source>
        <dbReference type="EMBL" id="TKA48333.1"/>
    </source>
</evidence>
<keyword evidence="3" id="KW-1185">Reference proteome</keyword>
<feature type="region of interest" description="Disordered" evidence="1">
    <location>
        <begin position="190"/>
        <end position="213"/>
    </location>
</feature>
<dbReference type="Proteomes" id="UP000308768">
    <property type="component" value="Unassembled WGS sequence"/>
</dbReference>
<dbReference type="STRING" id="331657.A0A4U0VH65"/>
<name>A0A4U0VH65_9PEZI</name>
<evidence type="ECO:0008006" key="4">
    <source>
        <dbReference type="Google" id="ProtNLM"/>
    </source>
</evidence>
<gene>
    <name evidence="2" type="ORF">B0A49_13049</name>
</gene>
<protein>
    <recommendedName>
        <fullName evidence="4">Thioredoxin domain-containing protein</fullName>
    </recommendedName>
</protein>
<dbReference type="SUPFAM" id="SSF52833">
    <property type="entry name" value="Thioredoxin-like"/>
    <property type="match status" value="1"/>
</dbReference>
<dbReference type="AlphaFoldDB" id="A0A4U0VH65"/>
<dbReference type="CDD" id="cd02989">
    <property type="entry name" value="Phd_like_TxnDC9"/>
    <property type="match status" value="1"/>
</dbReference>
<comment type="caution">
    <text evidence="2">The sequence shown here is derived from an EMBL/GenBank/DDBJ whole genome shotgun (WGS) entry which is preliminary data.</text>
</comment>
<dbReference type="OrthoDB" id="10257948at2759"/>
<proteinExistence type="predicted"/>
<evidence type="ECO:0000256" key="1">
    <source>
        <dbReference type="SAM" id="MobiDB-lite"/>
    </source>
</evidence>
<reference evidence="2 3" key="1">
    <citation type="submission" date="2017-03" db="EMBL/GenBank/DDBJ databases">
        <title>Genomes of endolithic fungi from Antarctica.</title>
        <authorList>
            <person name="Coleine C."/>
            <person name="Masonjones S."/>
            <person name="Stajich J.E."/>
        </authorList>
    </citation>
    <scope>NUCLEOTIDE SEQUENCE [LARGE SCALE GENOMIC DNA]</scope>
    <source>
        <strain evidence="2 3">CCFEE 5187</strain>
    </source>
</reference>
<sequence>MSSIDSKVAAIIDRPSHNTDSDDEDALISALEDDSSLDAFREQRLQQLHSEFIRAKQMRASNYGTYTEIKDEKTLMDLVKDTKLAVVHFGKADFGRCGVMDRHLEALAPTHFDTRFLHIDVSNAPFLVTKLKIQVLPCVLAFIDGVSVDRIVGFEGLSHNPDNFTTRELETRLLSSGVLVRAKVADGGGVRGFGQGSRRQTKEESDDDADEWD</sequence>